<protein>
    <submittedName>
        <fullName evidence="3">VOC family protein</fullName>
    </submittedName>
</protein>
<evidence type="ECO:0000259" key="2">
    <source>
        <dbReference type="PROSITE" id="PS51819"/>
    </source>
</evidence>
<evidence type="ECO:0000313" key="3">
    <source>
        <dbReference type="EMBL" id="MEU3558366.1"/>
    </source>
</evidence>
<dbReference type="InterPro" id="IPR029068">
    <property type="entry name" value="Glyas_Bleomycin-R_OHBP_Dase"/>
</dbReference>
<accession>A0ABV2YSB5</accession>
<dbReference type="SUPFAM" id="SSF54593">
    <property type="entry name" value="Glyoxalase/Bleomycin resistance protein/Dihydroxybiphenyl dioxygenase"/>
    <property type="match status" value="2"/>
</dbReference>
<sequence>MAAPPEGTPIWADAMFADVEGAKKFYGEVLGWTFGESSTEFGNYTEAYADGKAVAAVVPPMPGAEEQSAWCLYFATPDAAATAAQIRENGGEVVMEPMQVADFGTMCIARDPGGVVFGLWQPAKHTGFDTVGTPGAFCWAEINTRDAGKADAFFPAVFSYNQKNMPDDKIDFRVYELNGAPLIGRMGMTEDFPPEVPPHINVYFAVPDCDAAVAKAQELGATVRFGPVTSPFGRFASLTDPHGAAFSVLDPDTTEGDMPPMDEVG</sequence>
<dbReference type="EMBL" id="JBEZUR010000100">
    <property type="protein sequence ID" value="MEU3558366.1"/>
    <property type="molecule type" value="Genomic_DNA"/>
</dbReference>
<dbReference type="PANTHER" id="PTHR33993:SF10">
    <property type="entry name" value="CONSERVED PROTEIN"/>
    <property type="match status" value="1"/>
</dbReference>
<proteinExistence type="predicted"/>
<comment type="caution">
    <text evidence="3">The sequence shown here is derived from an EMBL/GenBank/DDBJ whole genome shotgun (WGS) entry which is preliminary data.</text>
</comment>
<gene>
    <name evidence="3" type="ORF">AB0E65_29780</name>
</gene>
<dbReference type="InterPro" id="IPR037523">
    <property type="entry name" value="VOC_core"/>
</dbReference>
<dbReference type="PROSITE" id="PS51819">
    <property type="entry name" value="VOC"/>
    <property type="match status" value="2"/>
</dbReference>
<dbReference type="CDD" id="cd07247">
    <property type="entry name" value="SgaA_N_like"/>
    <property type="match status" value="2"/>
</dbReference>
<organism evidence="3 4">
    <name type="scientific">Streptomyces fragilis</name>
    <dbReference type="NCBI Taxonomy" id="67301"/>
    <lineage>
        <taxon>Bacteria</taxon>
        <taxon>Bacillati</taxon>
        <taxon>Actinomycetota</taxon>
        <taxon>Actinomycetes</taxon>
        <taxon>Kitasatosporales</taxon>
        <taxon>Streptomycetaceae</taxon>
        <taxon>Streptomyces</taxon>
    </lineage>
</organism>
<feature type="region of interest" description="Disordered" evidence="1">
    <location>
        <begin position="246"/>
        <end position="265"/>
    </location>
</feature>
<name>A0ABV2YSB5_9ACTN</name>
<evidence type="ECO:0000313" key="4">
    <source>
        <dbReference type="Proteomes" id="UP001550850"/>
    </source>
</evidence>
<dbReference type="PANTHER" id="PTHR33993">
    <property type="entry name" value="GLYOXALASE-RELATED"/>
    <property type="match status" value="1"/>
</dbReference>
<dbReference type="Proteomes" id="UP001550850">
    <property type="component" value="Unassembled WGS sequence"/>
</dbReference>
<dbReference type="InterPro" id="IPR004360">
    <property type="entry name" value="Glyas_Fos-R_dOase_dom"/>
</dbReference>
<feature type="domain" description="VOC" evidence="2">
    <location>
        <begin position="136"/>
        <end position="251"/>
    </location>
</feature>
<dbReference type="Gene3D" id="3.10.180.10">
    <property type="entry name" value="2,3-Dihydroxybiphenyl 1,2-Dioxygenase, domain 1"/>
    <property type="match status" value="2"/>
</dbReference>
<feature type="domain" description="VOC" evidence="2">
    <location>
        <begin position="8"/>
        <end position="122"/>
    </location>
</feature>
<evidence type="ECO:0000256" key="1">
    <source>
        <dbReference type="SAM" id="MobiDB-lite"/>
    </source>
</evidence>
<dbReference type="RefSeq" id="WP_108955743.1">
    <property type="nucleotide sequence ID" value="NZ_BEVZ01000006.1"/>
</dbReference>
<reference evidence="3 4" key="1">
    <citation type="submission" date="2024-06" db="EMBL/GenBank/DDBJ databases">
        <title>The Natural Products Discovery Center: Release of the First 8490 Sequenced Strains for Exploring Actinobacteria Biosynthetic Diversity.</title>
        <authorList>
            <person name="Kalkreuter E."/>
            <person name="Kautsar S.A."/>
            <person name="Yang D."/>
            <person name="Bader C.D."/>
            <person name="Teijaro C.N."/>
            <person name="Fluegel L."/>
            <person name="Davis C.M."/>
            <person name="Simpson J.R."/>
            <person name="Lauterbach L."/>
            <person name="Steele A.D."/>
            <person name="Gui C."/>
            <person name="Meng S."/>
            <person name="Li G."/>
            <person name="Viehrig K."/>
            <person name="Ye F."/>
            <person name="Su P."/>
            <person name="Kiefer A.F."/>
            <person name="Nichols A."/>
            <person name="Cepeda A.J."/>
            <person name="Yan W."/>
            <person name="Fan B."/>
            <person name="Jiang Y."/>
            <person name="Adhikari A."/>
            <person name="Zheng C.-J."/>
            <person name="Schuster L."/>
            <person name="Cowan T.M."/>
            <person name="Smanski M.J."/>
            <person name="Chevrette M.G."/>
            <person name="De Carvalho L.P.S."/>
            <person name="Shen B."/>
        </authorList>
    </citation>
    <scope>NUCLEOTIDE SEQUENCE [LARGE SCALE GENOMIC DNA]</scope>
    <source>
        <strain evidence="3 4">NPDC038104</strain>
    </source>
</reference>
<dbReference type="Pfam" id="PF00903">
    <property type="entry name" value="Glyoxalase"/>
    <property type="match status" value="1"/>
</dbReference>
<keyword evidence="4" id="KW-1185">Reference proteome</keyword>
<dbReference type="InterPro" id="IPR052164">
    <property type="entry name" value="Anthracycline_SecMetBiosynth"/>
</dbReference>